<accession>A0ABQ9AE93</accession>
<feature type="compositionally biased region" description="Basic and acidic residues" evidence="1">
    <location>
        <begin position="35"/>
        <end position="51"/>
    </location>
</feature>
<comment type="caution">
    <text evidence="2">The sequence shown here is derived from an EMBL/GenBank/DDBJ whole genome shotgun (WGS) entry which is preliminary data.</text>
</comment>
<name>A0ABQ9AE93_9ROSI</name>
<reference evidence="2" key="2">
    <citation type="journal article" date="2023" name="Int. J. Mol. Sci.">
        <title>De Novo Assembly and Annotation of 11 Diverse Shrub Willow (Salix) Genomes Reveals Novel Gene Organization in Sex-Linked Regions.</title>
        <authorList>
            <person name="Hyden B."/>
            <person name="Feng K."/>
            <person name="Yates T.B."/>
            <person name="Jawdy S."/>
            <person name="Cereghino C."/>
            <person name="Smart L.B."/>
            <person name="Muchero W."/>
        </authorList>
    </citation>
    <scope>NUCLEOTIDE SEQUENCE</scope>
    <source>
        <tissue evidence="2">Shoot tip</tissue>
    </source>
</reference>
<organism evidence="2 3">
    <name type="scientific">Salix suchowensis</name>
    <dbReference type="NCBI Taxonomy" id="1278906"/>
    <lineage>
        <taxon>Eukaryota</taxon>
        <taxon>Viridiplantae</taxon>
        <taxon>Streptophyta</taxon>
        <taxon>Embryophyta</taxon>
        <taxon>Tracheophyta</taxon>
        <taxon>Spermatophyta</taxon>
        <taxon>Magnoliopsida</taxon>
        <taxon>eudicotyledons</taxon>
        <taxon>Gunneridae</taxon>
        <taxon>Pentapetalae</taxon>
        <taxon>rosids</taxon>
        <taxon>fabids</taxon>
        <taxon>Malpighiales</taxon>
        <taxon>Salicaceae</taxon>
        <taxon>Saliceae</taxon>
        <taxon>Salix</taxon>
    </lineage>
</organism>
<proteinExistence type="predicted"/>
<feature type="compositionally biased region" description="Basic and acidic residues" evidence="1">
    <location>
        <begin position="80"/>
        <end position="94"/>
    </location>
</feature>
<reference evidence="2" key="1">
    <citation type="submission" date="2022-10" db="EMBL/GenBank/DDBJ databases">
        <authorList>
            <person name="Hyden B.L."/>
            <person name="Feng K."/>
            <person name="Yates T."/>
            <person name="Jawdy S."/>
            <person name="Smart L.B."/>
            <person name="Muchero W."/>
        </authorList>
    </citation>
    <scope>NUCLEOTIDE SEQUENCE</scope>
    <source>
        <tissue evidence="2">Shoot tip</tissue>
    </source>
</reference>
<sequence length="143" mass="15580">MTGGVEDVYGPSPPLLLVVVSTIVMESFSFSTSKVRNDGVSHSNSKEEERTAATTKEIWDGGSNPQCQGSSFFFSFQVRDDRGSHSNSKEKERTTATTQEIGMVAATPNAKEVLSSSPSKLGMIEVLTPTPKKRKGQRQQPRK</sequence>
<keyword evidence="3" id="KW-1185">Reference proteome</keyword>
<evidence type="ECO:0000256" key="1">
    <source>
        <dbReference type="SAM" id="MobiDB-lite"/>
    </source>
</evidence>
<feature type="compositionally biased region" description="Basic residues" evidence="1">
    <location>
        <begin position="131"/>
        <end position="143"/>
    </location>
</feature>
<protein>
    <submittedName>
        <fullName evidence="2">Uncharacterized protein</fullName>
    </submittedName>
</protein>
<evidence type="ECO:0000313" key="2">
    <source>
        <dbReference type="EMBL" id="KAJ6333107.1"/>
    </source>
</evidence>
<evidence type="ECO:0000313" key="3">
    <source>
        <dbReference type="Proteomes" id="UP001141253"/>
    </source>
</evidence>
<gene>
    <name evidence="2" type="ORF">OIU77_009049</name>
</gene>
<feature type="region of interest" description="Disordered" evidence="1">
    <location>
        <begin position="34"/>
        <end position="53"/>
    </location>
</feature>
<feature type="region of interest" description="Disordered" evidence="1">
    <location>
        <begin position="80"/>
        <end position="143"/>
    </location>
</feature>
<dbReference type="EMBL" id="JAPFFI010000021">
    <property type="protein sequence ID" value="KAJ6333107.1"/>
    <property type="molecule type" value="Genomic_DNA"/>
</dbReference>
<dbReference type="Proteomes" id="UP001141253">
    <property type="component" value="Chromosome 11"/>
</dbReference>